<dbReference type="InterPro" id="IPR007685">
    <property type="entry name" value="RelA_SpoT"/>
</dbReference>
<dbReference type="STRING" id="99656.SAMN05421659_10895"/>
<dbReference type="UniPathway" id="UPA00908">
    <property type="reaction ID" value="UER00884"/>
</dbReference>
<keyword evidence="3" id="KW-0808">Transferase</keyword>
<organism evidence="3 4">
    <name type="scientific">[Clostridium] fimetarium</name>
    <dbReference type="NCBI Taxonomy" id="99656"/>
    <lineage>
        <taxon>Bacteria</taxon>
        <taxon>Bacillati</taxon>
        <taxon>Bacillota</taxon>
        <taxon>Clostridia</taxon>
        <taxon>Lachnospirales</taxon>
        <taxon>Lachnospiraceae</taxon>
    </lineage>
</organism>
<dbReference type="Pfam" id="PF04607">
    <property type="entry name" value="RelA_SpoT"/>
    <property type="match status" value="1"/>
</dbReference>
<reference evidence="3 4" key="1">
    <citation type="submission" date="2016-10" db="EMBL/GenBank/DDBJ databases">
        <authorList>
            <person name="de Groot N.N."/>
        </authorList>
    </citation>
    <scope>NUCLEOTIDE SEQUENCE [LARGE SCALE GENOMIC DNA]</scope>
    <source>
        <strain evidence="3 4">DSM 9179</strain>
    </source>
</reference>
<dbReference type="EMBL" id="FOJI01000008">
    <property type="protein sequence ID" value="SEW27557.1"/>
    <property type="molecule type" value="Genomic_DNA"/>
</dbReference>
<evidence type="ECO:0000259" key="2">
    <source>
        <dbReference type="SMART" id="SM00954"/>
    </source>
</evidence>
<dbReference type="GO" id="GO:0015970">
    <property type="term" value="P:guanosine tetraphosphate biosynthetic process"/>
    <property type="evidence" value="ECO:0007669"/>
    <property type="project" value="UniProtKB-UniPathway"/>
</dbReference>
<dbReference type="Gene3D" id="3.30.460.10">
    <property type="entry name" value="Beta Polymerase, domain 2"/>
    <property type="match status" value="1"/>
</dbReference>
<dbReference type="PANTHER" id="PTHR47837">
    <property type="entry name" value="GTP PYROPHOSPHOKINASE YJBM"/>
    <property type="match status" value="1"/>
</dbReference>
<dbReference type="SUPFAM" id="SSF81301">
    <property type="entry name" value="Nucleotidyltransferase"/>
    <property type="match status" value="1"/>
</dbReference>
<sequence length="203" mass="24249">MEKIFKNQFTGMDYIQLIQPYGEANKNISTRLDTLILDYKLTYHSEPIHHIQSRIKTKESIQDKLIRKKIQVTVDNIKNELNDIAGIRVICYFIQNIYAIVEILKKQSDLIVIKECNYINEPKPNGYRSYHIVFGVPVYYVNGKEYFPVEVQFRTMAMDLWASMEHQMCYKKNLLNSERNNEFRQYAQQLKMLEEEIEDRYGE</sequence>
<feature type="domain" description="RelA/SpoT" evidence="2">
    <location>
        <begin position="53"/>
        <end position="174"/>
    </location>
</feature>
<keyword evidence="4" id="KW-1185">Reference proteome</keyword>
<dbReference type="Gene3D" id="1.10.287.860">
    <property type="entry name" value="Nucleotidyltransferase"/>
    <property type="match status" value="1"/>
</dbReference>
<dbReference type="RefSeq" id="WP_330385976.1">
    <property type="nucleotide sequence ID" value="NZ_FOJI01000008.1"/>
</dbReference>
<protein>
    <submittedName>
        <fullName evidence="3">Putative GTP pyrophosphokinase</fullName>
    </submittedName>
</protein>
<keyword evidence="3" id="KW-0418">Kinase</keyword>
<comment type="pathway">
    <text evidence="1">Purine metabolism; ppGpp biosynthesis; ppGpp from GTP: step 1/2.</text>
</comment>
<evidence type="ECO:0000313" key="3">
    <source>
        <dbReference type="EMBL" id="SEW27557.1"/>
    </source>
</evidence>
<accession>A0A1I0QK17</accession>
<evidence type="ECO:0000256" key="1">
    <source>
        <dbReference type="ARBA" id="ARBA00004976"/>
    </source>
</evidence>
<dbReference type="SMART" id="SM00954">
    <property type="entry name" value="RelA_SpoT"/>
    <property type="match status" value="1"/>
</dbReference>
<dbReference type="InterPro" id="IPR052366">
    <property type="entry name" value="GTP_Pyrophosphokinase"/>
</dbReference>
<dbReference type="CDD" id="cd05399">
    <property type="entry name" value="NT_Rel-Spo_like"/>
    <property type="match status" value="1"/>
</dbReference>
<dbReference type="GO" id="GO:0016301">
    <property type="term" value="F:kinase activity"/>
    <property type="evidence" value="ECO:0007669"/>
    <property type="project" value="UniProtKB-KW"/>
</dbReference>
<dbReference type="AlphaFoldDB" id="A0A1I0QK17"/>
<gene>
    <name evidence="3" type="ORF">SAMN05421659_10895</name>
</gene>
<name>A0A1I0QK17_9FIRM</name>
<dbReference type="Proteomes" id="UP000199701">
    <property type="component" value="Unassembled WGS sequence"/>
</dbReference>
<proteinExistence type="predicted"/>
<evidence type="ECO:0000313" key="4">
    <source>
        <dbReference type="Proteomes" id="UP000199701"/>
    </source>
</evidence>
<dbReference type="PANTHER" id="PTHR47837:SF2">
    <property type="entry name" value="GTP PYROPHOSPHOKINASE YWAC"/>
    <property type="match status" value="1"/>
</dbReference>
<dbReference type="InterPro" id="IPR043519">
    <property type="entry name" value="NT_sf"/>
</dbReference>